<feature type="region of interest" description="Disordered" evidence="1">
    <location>
        <begin position="140"/>
        <end position="166"/>
    </location>
</feature>
<name>A0AAP0E0D7_9MAGN</name>
<dbReference type="EMBL" id="JBBNAG010000013">
    <property type="protein sequence ID" value="KAK9082835.1"/>
    <property type="molecule type" value="Genomic_DNA"/>
</dbReference>
<protein>
    <submittedName>
        <fullName evidence="2">Uncharacterized protein</fullName>
    </submittedName>
</protein>
<comment type="caution">
    <text evidence="2">The sequence shown here is derived from an EMBL/GenBank/DDBJ whole genome shotgun (WGS) entry which is preliminary data.</text>
</comment>
<sequence length="198" mass="22110">MIDEDLSLCHGFLSRDVWMGSTVHGFLSFDREMFREVVVMGSLAKTIPGCRPGFSVTLHSCGEVRSTSTALELCLYFYMKDHDGVTFLDSRVENIVADWLTRSQSDTPIDEIDLYLSVVERDDKGRTYGLGWTPSWSRRKHATAGGAEGGAGGGDGTGSSRPIYSPNEPVELLRRDFQTMQTHILRVMQDHTLTQDQL</sequence>
<organism evidence="2 3">
    <name type="scientific">Stephania cephalantha</name>
    <dbReference type="NCBI Taxonomy" id="152367"/>
    <lineage>
        <taxon>Eukaryota</taxon>
        <taxon>Viridiplantae</taxon>
        <taxon>Streptophyta</taxon>
        <taxon>Embryophyta</taxon>
        <taxon>Tracheophyta</taxon>
        <taxon>Spermatophyta</taxon>
        <taxon>Magnoliopsida</taxon>
        <taxon>Ranunculales</taxon>
        <taxon>Menispermaceae</taxon>
        <taxon>Menispermoideae</taxon>
        <taxon>Cissampelideae</taxon>
        <taxon>Stephania</taxon>
    </lineage>
</organism>
<reference evidence="2 3" key="1">
    <citation type="submission" date="2024-01" db="EMBL/GenBank/DDBJ databases">
        <title>Genome assemblies of Stephania.</title>
        <authorList>
            <person name="Yang L."/>
        </authorList>
    </citation>
    <scope>NUCLEOTIDE SEQUENCE [LARGE SCALE GENOMIC DNA]</scope>
    <source>
        <strain evidence="2">JXDWG</strain>
        <tissue evidence="2">Leaf</tissue>
    </source>
</reference>
<keyword evidence="3" id="KW-1185">Reference proteome</keyword>
<evidence type="ECO:0000313" key="2">
    <source>
        <dbReference type="EMBL" id="KAK9082835.1"/>
    </source>
</evidence>
<feature type="compositionally biased region" description="Gly residues" evidence="1">
    <location>
        <begin position="146"/>
        <end position="157"/>
    </location>
</feature>
<dbReference type="Proteomes" id="UP001419268">
    <property type="component" value="Unassembled WGS sequence"/>
</dbReference>
<evidence type="ECO:0000313" key="3">
    <source>
        <dbReference type="Proteomes" id="UP001419268"/>
    </source>
</evidence>
<evidence type="ECO:0000256" key="1">
    <source>
        <dbReference type="SAM" id="MobiDB-lite"/>
    </source>
</evidence>
<gene>
    <name evidence="2" type="ORF">Scep_029306</name>
</gene>
<accession>A0AAP0E0D7</accession>
<dbReference type="AlphaFoldDB" id="A0AAP0E0D7"/>
<proteinExistence type="predicted"/>